<reference evidence="1" key="2">
    <citation type="submission" date="2022-08" db="UniProtKB">
        <authorList>
            <consortium name="EnsemblMetazoa"/>
        </authorList>
    </citation>
    <scope>IDENTIFICATION</scope>
    <source>
        <strain evidence="1">STECLA/ALBI9_A</strain>
    </source>
</reference>
<sequence>MAPDPRGLRRNSHHSVAFAVATLLVELFMVLQLGAATPFFGLSIQGGFRTEADIAVSARAVGLALESAQQSMASFAAKHPLSTFQLDVTATAVLKLYDLYLTRVAGFTNRLAWAVYNTTDSPAVVFQRLNESYTLAMVALNDEATNSATSTIISYSSTVGATLKDANETVPQILTDINSILRTFQSAVSSFSGSTGTVREVFERLTKSEIASIVGALDALTVRVTVVVGKLQELATTLAAADELMASYVRMLGQSFGNIDGSLANGYSMLTRAGSDFKRQLRTSLTTVTDGVKAFNDKIASFRDDVIAPGANSITSITNTFADQYTGTYAIIAPNVEERMEVLVNGGPDLVLAAAQNLLFTVYRVVEGAIRRLPVNPVQGKACVNSVLGPYVQSLSANMATALGGCVSSTVGQAEAVLRAQQQTIEQLINDRKAYFKLWNDALNGVSTTSDAKTRRLAFAKLTAQTSGKALDVLQPSLAILFNMNDQLASNLNAVLNRVKLCTTLKQSELSAQLVVTQVAFNTCLDSK</sequence>
<evidence type="ECO:0000313" key="2">
    <source>
        <dbReference type="Proteomes" id="UP000069272"/>
    </source>
</evidence>
<organism evidence="1 2">
    <name type="scientific">Anopheles albimanus</name>
    <name type="common">New world malaria mosquito</name>
    <dbReference type="NCBI Taxonomy" id="7167"/>
    <lineage>
        <taxon>Eukaryota</taxon>
        <taxon>Metazoa</taxon>
        <taxon>Ecdysozoa</taxon>
        <taxon>Arthropoda</taxon>
        <taxon>Hexapoda</taxon>
        <taxon>Insecta</taxon>
        <taxon>Pterygota</taxon>
        <taxon>Neoptera</taxon>
        <taxon>Endopterygota</taxon>
        <taxon>Diptera</taxon>
        <taxon>Nematocera</taxon>
        <taxon>Culicoidea</taxon>
        <taxon>Culicidae</taxon>
        <taxon>Anophelinae</taxon>
        <taxon>Anopheles</taxon>
    </lineage>
</organism>
<evidence type="ECO:0000313" key="1">
    <source>
        <dbReference type="EnsemblMetazoa" id="AALB000877-PA"/>
    </source>
</evidence>
<accession>A0A182F342</accession>
<dbReference type="VEuPathDB" id="VectorBase:AALB000877"/>
<dbReference type="Proteomes" id="UP000069272">
    <property type="component" value="Chromosome 2L"/>
</dbReference>
<name>A0A182F342_ANOAL</name>
<proteinExistence type="predicted"/>
<keyword evidence="2" id="KW-1185">Reference proteome</keyword>
<dbReference type="EnsemblMetazoa" id="AALB000877-RA">
    <property type="protein sequence ID" value="AALB000877-PA"/>
    <property type="gene ID" value="AALB000877"/>
</dbReference>
<reference evidence="1 2" key="1">
    <citation type="journal article" date="2017" name="G3 (Bethesda)">
        <title>The Physical Genome Mapping of Anopheles albimanus Corrected Scaffold Misassemblies and Identified Interarm Rearrangements in Genus Anopheles.</title>
        <authorList>
            <person name="Artemov G.N."/>
            <person name="Peery A.N."/>
            <person name="Jiang X."/>
            <person name="Tu Z."/>
            <person name="Stegniy V.N."/>
            <person name="Sharakhova M.V."/>
            <person name="Sharakhov I.V."/>
        </authorList>
    </citation>
    <scope>NUCLEOTIDE SEQUENCE [LARGE SCALE GENOMIC DNA]</scope>
    <source>
        <strain evidence="1 2">ALBI9_A</strain>
    </source>
</reference>
<protein>
    <submittedName>
        <fullName evidence="1">Uncharacterized protein</fullName>
    </submittedName>
</protein>
<dbReference type="AlphaFoldDB" id="A0A182F342"/>